<sequence length="1038" mass="113740">MKKRMLIWVFFLFLCELSFAQSSPVKGRLTDAAKRPLVNATVQIKGTGTGAITNSQGEFTINAPADAILILSSIGYISKEIAVGGRTVINETLEEGSKQLDDVVVIGYQSTTRKSVTTSIASVGAKDIEPYSTGTVATAIQGKLPGVQVMAADGSVGSQPRILVRGLSSITSNTNPLVIVDGMEIGYNNMNTINPLDILSIDVLKDASAAAIYGARSGQGVILITTKKGRGAPVINFQASYGITKVPKVDVAGAQEYAGLMNKIAENDGAVLPFPDLGSLTNTDYWDQTFDQGTRQQYNVSVTGGREGLSVFGSMGYYTETSYAGKRGGQWKKATARLNVDWDVNKVVKVGFNLAPRYENYPFAPLNLTWTAFAMDPTVSPLRTEEEVMNSLPPLTGEFADFMTAFNPYYSMVGRSLFNGMVGPEYSLRTNFDKREYFGGQYGTYLEVKPMKGLILKTVLDGTANFSHRNTYAPKFYYATNNYRARSQVGSSTDLNSRLKITSTADYSATIAENHSLNVLVGHSYDSYSVKGTNAARENIPLDNEAFRYITAGSLITGGGGTYQPGAGPFGTMVSFFGSLRYNYKEKYYLTGTMRADASSLVNPLYRWGYFPSVSGAWVVSEEPFFEDLSNTVDYLKLRGSWGQSGGNLPGGVGGYLSYVTPTTYVDANGNVINGYTPGSFNNPELKWEVQQDYTVGVDATLFKNKLNATFEYYVRNPNSLLLSVRVDPALGYPQGYISTQYANIGKMTTKGWDIALGYKDNITSKLRFGVDMTLSHFKSKVDYLSTSDPIIGGENNEVITTYRSRTTVGHAPGAWWGYIVDGVFQTDDEAAAYTNKDGQRLQPSATAGDLKFRDYNGDGKLDNNDLSDLGSPYPTLTGGMTLTLGYGNFDFRTELYGVFGQKIFNNYRRNMIPGPNYNFLSGFQDQFWDGPGSTNSFPILRKADLNGNFTKMSTFFLERGDFLRCNLMQLGYTVPASLIKGMKNLRVYVSAQNLFTITGYSGLNPDVPWYNSVSYNGLDNYQMLVPRTYMVGLNLGL</sequence>
<proteinExistence type="inferred from homology"/>
<evidence type="ECO:0000256" key="6">
    <source>
        <dbReference type="ARBA" id="ARBA00023237"/>
    </source>
</evidence>
<keyword evidence="8" id="KW-0732">Signal</keyword>
<dbReference type="InterPro" id="IPR037066">
    <property type="entry name" value="Plug_dom_sf"/>
</dbReference>
<keyword evidence="6 7" id="KW-0998">Cell outer membrane</keyword>
<accession>A0A512RRT9</accession>
<reference evidence="10 11" key="1">
    <citation type="submission" date="2019-07" db="EMBL/GenBank/DDBJ databases">
        <title>Whole genome shotgun sequence of Chitinophaga cymbidii NBRC 109752.</title>
        <authorList>
            <person name="Hosoyama A."/>
            <person name="Uohara A."/>
            <person name="Ohji S."/>
            <person name="Ichikawa N."/>
        </authorList>
    </citation>
    <scope>NUCLEOTIDE SEQUENCE [LARGE SCALE GENOMIC DNA]</scope>
    <source>
        <strain evidence="10 11">NBRC 109752</strain>
    </source>
</reference>
<dbReference type="InterPro" id="IPR023996">
    <property type="entry name" value="TonB-dep_OMP_SusC/RagA"/>
</dbReference>
<evidence type="ECO:0000259" key="9">
    <source>
        <dbReference type="Pfam" id="PF07715"/>
    </source>
</evidence>
<dbReference type="InterPro" id="IPR039426">
    <property type="entry name" value="TonB-dep_rcpt-like"/>
</dbReference>
<evidence type="ECO:0000256" key="5">
    <source>
        <dbReference type="ARBA" id="ARBA00023136"/>
    </source>
</evidence>
<dbReference type="InterPro" id="IPR012910">
    <property type="entry name" value="Plug_dom"/>
</dbReference>
<evidence type="ECO:0000313" key="10">
    <source>
        <dbReference type="EMBL" id="GEP98396.1"/>
    </source>
</evidence>
<organism evidence="10 11">
    <name type="scientific">Chitinophaga cymbidii</name>
    <dbReference type="NCBI Taxonomy" id="1096750"/>
    <lineage>
        <taxon>Bacteria</taxon>
        <taxon>Pseudomonadati</taxon>
        <taxon>Bacteroidota</taxon>
        <taxon>Chitinophagia</taxon>
        <taxon>Chitinophagales</taxon>
        <taxon>Chitinophagaceae</taxon>
        <taxon>Chitinophaga</taxon>
    </lineage>
</organism>
<evidence type="ECO:0000313" key="11">
    <source>
        <dbReference type="Proteomes" id="UP000321436"/>
    </source>
</evidence>
<comment type="subcellular location">
    <subcellularLocation>
        <location evidence="1 7">Cell outer membrane</location>
        <topology evidence="1 7">Multi-pass membrane protein</topology>
    </subcellularLocation>
</comment>
<dbReference type="OrthoDB" id="9768177at2"/>
<protein>
    <submittedName>
        <fullName evidence="10">SusC/RagA family TonB-linked outer membrane protein</fullName>
    </submittedName>
</protein>
<keyword evidence="4 7" id="KW-0812">Transmembrane</keyword>
<dbReference type="Gene3D" id="2.40.170.20">
    <property type="entry name" value="TonB-dependent receptor, beta-barrel domain"/>
    <property type="match status" value="1"/>
</dbReference>
<evidence type="ECO:0000256" key="4">
    <source>
        <dbReference type="ARBA" id="ARBA00022692"/>
    </source>
</evidence>
<evidence type="ECO:0000256" key="7">
    <source>
        <dbReference type="PROSITE-ProRule" id="PRU01360"/>
    </source>
</evidence>
<name>A0A512RRT9_9BACT</name>
<comment type="similarity">
    <text evidence="7">Belongs to the TonB-dependent receptor family.</text>
</comment>
<dbReference type="Gene3D" id="2.60.40.1120">
    <property type="entry name" value="Carboxypeptidase-like, regulatory domain"/>
    <property type="match status" value="1"/>
</dbReference>
<dbReference type="Pfam" id="PF07715">
    <property type="entry name" value="Plug"/>
    <property type="match status" value="1"/>
</dbReference>
<dbReference type="InterPro" id="IPR008969">
    <property type="entry name" value="CarboxyPept-like_regulatory"/>
</dbReference>
<evidence type="ECO:0000256" key="8">
    <source>
        <dbReference type="SAM" id="SignalP"/>
    </source>
</evidence>
<keyword evidence="3 7" id="KW-1134">Transmembrane beta strand</keyword>
<dbReference type="Gene3D" id="2.170.130.10">
    <property type="entry name" value="TonB-dependent receptor, plug domain"/>
    <property type="match status" value="1"/>
</dbReference>
<feature type="chain" id="PRO_5021926988" evidence="8">
    <location>
        <begin position="21"/>
        <end position="1038"/>
    </location>
</feature>
<dbReference type="EMBL" id="BKAU01000006">
    <property type="protein sequence ID" value="GEP98396.1"/>
    <property type="molecule type" value="Genomic_DNA"/>
</dbReference>
<comment type="caution">
    <text evidence="10">The sequence shown here is derived from an EMBL/GenBank/DDBJ whole genome shotgun (WGS) entry which is preliminary data.</text>
</comment>
<dbReference type="AlphaFoldDB" id="A0A512RRT9"/>
<dbReference type="SUPFAM" id="SSF56935">
    <property type="entry name" value="Porins"/>
    <property type="match status" value="1"/>
</dbReference>
<dbReference type="InterPro" id="IPR018247">
    <property type="entry name" value="EF_Hand_1_Ca_BS"/>
</dbReference>
<dbReference type="PROSITE" id="PS52016">
    <property type="entry name" value="TONB_DEPENDENT_REC_3"/>
    <property type="match status" value="1"/>
</dbReference>
<dbReference type="NCBIfam" id="TIGR04056">
    <property type="entry name" value="OMP_RagA_SusC"/>
    <property type="match status" value="1"/>
</dbReference>
<feature type="domain" description="TonB-dependent receptor plug" evidence="9">
    <location>
        <begin position="114"/>
        <end position="221"/>
    </location>
</feature>
<dbReference type="RefSeq" id="WP_146866917.1">
    <property type="nucleotide sequence ID" value="NZ_BKAU01000006.1"/>
</dbReference>
<dbReference type="InterPro" id="IPR036942">
    <property type="entry name" value="Beta-barrel_TonB_sf"/>
</dbReference>
<dbReference type="PROSITE" id="PS00018">
    <property type="entry name" value="EF_HAND_1"/>
    <property type="match status" value="1"/>
</dbReference>
<evidence type="ECO:0000256" key="3">
    <source>
        <dbReference type="ARBA" id="ARBA00022452"/>
    </source>
</evidence>
<evidence type="ECO:0000256" key="2">
    <source>
        <dbReference type="ARBA" id="ARBA00022448"/>
    </source>
</evidence>
<dbReference type="Proteomes" id="UP000321436">
    <property type="component" value="Unassembled WGS sequence"/>
</dbReference>
<dbReference type="Pfam" id="PF13715">
    <property type="entry name" value="CarbopepD_reg_2"/>
    <property type="match status" value="1"/>
</dbReference>
<dbReference type="NCBIfam" id="TIGR04057">
    <property type="entry name" value="SusC_RagA_signa"/>
    <property type="match status" value="1"/>
</dbReference>
<dbReference type="SUPFAM" id="SSF49464">
    <property type="entry name" value="Carboxypeptidase regulatory domain-like"/>
    <property type="match status" value="1"/>
</dbReference>
<keyword evidence="5 7" id="KW-0472">Membrane</keyword>
<dbReference type="InterPro" id="IPR023997">
    <property type="entry name" value="TonB-dep_OMP_SusC/RagA_CS"/>
</dbReference>
<dbReference type="GO" id="GO:0009279">
    <property type="term" value="C:cell outer membrane"/>
    <property type="evidence" value="ECO:0007669"/>
    <property type="project" value="UniProtKB-SubCell"/>
</dbReference>
<feature type="signal peptide" evidence="8">
    <location>
        <begin position="1"/>
        <end position="20"/>
    </location>
</feature>
<keyword evidence="2 7" id="KW-0813">Transport</keyword>
<evidence type="ECO:0000256" key="1">
    <source>
        <dbReference type="ARBA" id="ARBA00004571"/>
    </source>
</evidence>
<gene>
    <name evidence="10" type="ORF">CCY01nite_46560</name>
</gene>
<keyword evidence="11" id="KW-1185">Reference proteome</keyword>